<reference evidence="2 3" key="1">
    <citation type="journal article" date="2016" name="Nat. Commun.">
        <title>Thousands of microbial genomes shed light on interconnected biogeochemical processes in an aquifer system.</title>
        <authorList>
            <person name="Anantharaman K."/>
            <person name="Brown C.T."/>
            <person name="Hug L.A."/>
            <person name="Sharon I."/>
            <person name="Castelle C.J."/>
            <person name="Probst A.J."/>
            <person name="Thomas B.C."/>
            <person name="Singh A."/>
            <person name="Wilkins M.J."/>
            <person name="Karaoz U."/>
            <person name="Brodie E.L."/>
            <person name="Williams K.H."/>
            <person name="Hubbard S.S."/>
            <person name="Banfield J.F."/>
        </authorList>
    </citation>
    <scope>NUCLEOTIDE SEQUENCE [LARGE SCALE GENOMIC DNA]</scope>
</reference>
<dbReference type="CDD" id="cd00761">
    <property type="entry name" value="Glyco_tranf_GTA_type"/>
    <property type="match status" value="1"/>
</dbReference>
<protein>
    <recommendedName>
        <fullName evidence="1">Glycosyltransferase 2-like domain-containing protein</fullName>
    </recommendedName>
</protein>
<accession>A0A1F8GH58</accession>
<dbReference type="Proteomes" id="UP000178911">
    <property type="component" value="Unassembled WGS sequence"/>
</dbReference>
<evidence type="ECO:0000313" key="3">
    <source>
        <dbReference type="Proteomes" id="UP000178911"/>
    </source>
</evidence>
<dbReference type="STRING" id="1802695.A3A13_01050"/>
<dbReference type="Pfam" id="PF00535">
    <property type="entry name" value="Glycos_transf_2"/>
    <property type="match status" value="1"/>
</dbReference>
<dbReference type="AlphaFoldDB" id="A0A1F8GH58"/>
<proteinExistence type="predicted"/>
<dbReference type="InterPro" id="IPR029044">
    <property type="entry name" value="Nucleotide-diphossugar_trans"/>
</dbReference>
<organism evidence="2 3">
    <name type="scientific">Candidatus Yanofskybacteria bacterium RIFCSPLOWO2_01_FULL_43_22</name>
    <dbReference type="NCBI Taxonomy" id="1802695"/>
    <lineage>
        <taxon>Bacteria</taxon>
        <taxon>Candidatus Yanofskyibacteriota</taxon>
    </lineage>
</organism>
<sequence>MSISSDVTIIIPVHNRILFLPQILEYYRYFKDRIKPRIIVADSSSPENLNQNGDVIKKFNDVNVAHIPIQGTNRTLFHKIAEALDSVETEFCVCCADDDFITASGLEKAVEFLKNNKDFVAAHGNYISFYTKSSFSNNHEEFYWQPIYSDHSIKANLPSERLTDQFLNYKQTLYAVHRTGVLKNIYREIMANLDTEVKVLLFSELLSAMLVSIAGKIKDLDVFYSARREHATYQGQHIKWPLIRDYAKDGRLEGESVEFKECIVMSLLEAQPGLSQREAGIIVNEGFNASLKIGLPPDRFRHLVLNTSNFLKDKNAPPWTYNMLKKIYRTFVPVKRGGKAGDFSGTDLAQYNDDLQTLKDVVLNHTRRQKQ</sequence>
<feature type="domain" description="Glycosyltransferase 2-like" evidence="1">
    <location>
        <begin position="8"/>
        <end position="161"/>
    </location>
</feature>
<dbReference type="Gene3D" id="3.90.550.10">
    <property type="entry name" value="Spore Coat Polysaccharide Biosynthesis Protein SpsA, Chain A"/>
    <property type="match status" value="1"/>
</dbReference>
<dbReference type="EMBL" id="MGKJ01000010">
    <property type="protein sequence ID" value="OGN24643.1"/>
    <property type="molecule type" value="Genomic_DNA"/>
</dbReference>
<evidence type="ECO:0000259" key="1">
    <source>
        <dbReference type="Pfam" id="PF00535"/>
    </source>
</evidence>
<dbReference type="NCBIfam" id="TIGR04440">
    <property type="entry name" value="glyco_TIGR04440"/>
    <property type="match status" value="1"/>
</dbReference>
<dbReference type="InterPro" id="IPR031042">
    <property type="entry name" value="Glyco_TIGR04440"/>
</dbReference>
<dbReference type="InterPro" id="IPR001173">
    <property type="entry name" value="Glyco_trans_2-like"/>
</dbReference>
<dbReference type="SUPFAM" id="SSF53448">
    <property type="entry name" value="Nucleotide-diphospho-sugar transferases"/>
    <property type="match status" value="1"/>
</dbReference>
<comment type="caution">
    <text evidence="2">The sequence shown here is derived from an EMBL/GenBank/DDBJ whole genome shotgun (WGS) entry which is preliminary data.</text>
</comment>
<gene>
    <name evidence="2" type="ORF">A3A13_01050</name>
</gene>
<evidence type="ECO:0000313" key="2">
    <source>
        <dbReference type="EMBL" id="OGN24643.1"/>
    </source>
</evidence>
<name>A0A1F8GH58_9BACT</name>